<gene>
    <name evidence="2" type="ORF">SAMN04487892_0948</name>
</gene>
<name>A0A1H2S6G4_9FLAO</name>
<dbReference type="PANTHER" id="PTHR30432:SF1">
    <property type="entry name" value="DNA-BINDING TRANSCRIPTIONAL DUAL REGULATOR MODE"/>
    <property type="match status" value="1"/>
</dbReference>
<proteinExistence type="predicted"/>
<dbReference type="RefSeq" id="WP_090297569.1">
    <property type="nucleotide sequence ID" value="NZ_FNKI01000002.1"/>
</dbReference>
<dbReference type="InterPro" id="IPR036390">
    <property type="entry name" value="WH_DNA-bd_sf"/>
</dbReference>
<dbReference type="Pfam" id="PF00126">
    <property type="entry name" value="HTH_1"/>
    <property type="match status" value="1"/>
</dbReference>
<dbReference type="Proteomes" id="UP000199592">
    <property type="component" value="Unassembled WGS sequence"/>
</dbReference>
<feature type="domain" description="HTH lysR-type" evidence="1">
    <location>
        <begin position="26"/>
        <end position="87"/>
    </location>
</feature>
<sequence>MEENKELKMRCWIDIDGKKFFGPGRVQLLQMINEHGSLSKAAKEMKMSYRKAWAMVDDLNARGKTPFVTLHKGGVSGGGAELTPEAQQLLQAYSELTKDLEQAIASNHEKILGLI</sequence>
<keyword evidence="3" id="KW-1185">Reference proteome</keyword>
<evidence type="ECO:0000313" key="3">
    <source>
        <dbReference type="Proteomes" id="UP000199592"/>
    </source>
</evidence>
<dbReference type="Gene3D" id="1.10.10.10">
    <property type="entry name" value="Winged helix-like DNA-binding domain superfamily/Winged helix DNA-binding domain"/>
    <property type="match status" value="1"/>
</dbReference>
<accession>A0A1H2S6G4</accession>
<dbReference type="InterPro" id="IPR000847">
    <property type="entry name" value="LysR_HTH_N"/>
</dbReference>
<dbReference type="InterPro" id="IPR051815">
    <property type="entry name" value="Molybdate_resp_trans_reg"/>
</dbReference>
<organism evidence="2 3">
    <name type="scientific">Flagellimonas zhangzhouensis</name>
    <dbReference type="NCBI Taxonomy" id="1073328"/>
    <lineage>
        <taxon>Bacteria</taxon>
        <taxon>Pseudomonadati</taxon>
        <taxon>Bacteroidota</taxon>
        <taxon>Flavobacteriia</taxon>
        <taxon>Flavobacteriales</taxon>
        <taxon>Flavobacteriaceae</taxon>
        <taxon>Flagellimonas</taxon>
    </lineage>
</organism>
<dbReference type="InterPro" id="IPR036388">
    <property type="entry name" value="WH-like_DNA-bd_sf"/>
</dbReference>
<dbReference type="STRING" id="1073328.SAMN05216294_2301"/>
<reference evidence="3" key="1">
    <citation type="submission" date="2016-10" db="EMBL/GenBank/DDBJ databases">
        <authorList>
            <person name="Varghese N."/>
            <person name="Submissions S."/>
        </authorList>
    </citation>
    <scope>NUCLEOTIDE SEQUENCE [LARGE SCALE GENOMIC DNA]</scope>
    <source>
        <strain evidence="3">DSM 25030</strain>
    </source>
</reference>
<dbReference type="PANTHER" id="PTHR30432">
    <property type="entry name" value="TRANSCRIPTIONAL REGULATOR MODE"/>
    <property type="match status" value="1"/>
</dbReference>
<protein>
    <submittedName>
        <fullName evidence="2">Molybdate transport system regulatory protein</fullName>
    </submittedName>
</protein>
<dbReference type="GO" id="GO:0003700">
    <property type="term" value="F:DNA-binding transcription factor activity"/>
    <property type="evidence" value="ECO:0007669"/>
    <property type="project" value="InterPro"/>
</dbReference>
<dbReference type="SUPFAM" id="SSF46785">
    <property type="entry name" value="Winged helix' DNA-binding domain"/>
    <property type="match status" value="1"/>
</dbReference>
<dbReference type="OrthoDB" id="9805928at2"/>
<dbReference type="AlphaFoldDB" id="A0A1H2S6G4"/>
<evidence type="ECO:0000259" key="1">
    <source>
        <dbReference type="Pfam" id="PF00126"/>
    </source>
</evidence>
<evidence type="ECO:0000313" key="2">
    <source>
        <dbReference type="EMBL" id="SDW27193.1"/>
    </source>
</evidence>
<dbReference type="EMBL" id="FNMY01000001">
    <property type="protein sequence ID" value="SDW27193.1"/>
    <property type="molecule type" value="Genomic_DNA"/>
</dbReference>